<dbReference type="GO" id="GO:0006559">
    <property type="term" value="P:L-phenylalanine catabolic process"/>
    <property type="evidence" value="ECO:0007669"/>
    <property type="project" value="TreeGrafter"/>
</dbReference>
<dbReference type="GO" id="GO:0004364">
    <property type="term" value="F:glutathione transferase activity"/>
    <property type="evidence" value="ECO:0007669"/>
    <property type="project" value="TreeGrafter"/>
</dbReference>
<dbReference type="PROSITE" id="PS50404">
    <property type="entry name" value="GST_NTER"/>
    <property type="match status" value="1"/>
</dbReference>
<sequence length="205" mass="23367">MILKATGAPFEEELIEVEATEGRQFSPQAKRAFITKLGEVSPNARLPVLWHNDLLVWDTASIAEYLNELYPEANLWPSDPVSRAIARSVTAEMHSCFLALRRECRMDIFLRTNFELQDEKSHNDVRRMVRLYSSLRKRFKDRGAFLLGPWSIADAFVLPEATRLRSYGISLREHGDEDGIAQAYSDTLLATPHYLEWEGLSAPVA</sequence>
<dbReference type="STRING" id="1280954.HPO_18979"/>
<dbReference type="SUPFAM" id="SSF47616">
    <property type="entry name" value="GST C-terminal domain-like"/>
    <property type="match status" value="1"/>
</dbReference>
<reference evidence="2 3" key="1">
    <citation type="journal article" date="2014" name="Antonie Van Leeuwenhoek">
        <title>Hyphomonas beringensis sp. nov. and Hyphomonas chukchiensis sp. nov., isolated from surface seawater of the Bering Sea and Chukchi Sea.</title>
        <authorList>
            <person name="Li C."/>
            <person name="Lai Q."/>
            <person name="Li G."/>
            <person name="Dong C."/>
            <person name="Wang J."/>
            <person name="Liao Y."/>
            <person name="Shao Z."/>
        </authorList>
    </citation>
    <scope>NUCLEOTIDE SEQUENCE [LARGE SCALE GENOMIC DNA]</scope>
    <source>
        <strain evidence="2 3">PS728</strain>
    </source>
</reference>
<evidence type="ECO:0000259" key="1">
    <source>
        <dbReference type="PROSITE" id="PS50404"/>
    </source>
</evidence>
<dbReference type="InterPro" id="IPR036282">
    <property type="entry name" value="Glutathione-S-Trfase_C_sf"/>
</dbReference>
<evidence type="ECO:0000313" key="2">
    <source>
        <dbReference type="EMBL" id="KCZ96612.1"/>
    </source>
</evidence>
<feature type="domain" description="GST N-terminal" evidence="1">
    <location>
        <begin position="1"/>
        <end position="74"/>
    </location>
</feature>
<dbReference type="Gene3D" id="3.40.30.10">
    <property type="entry name" value="Glutaredoxin"/>
    <property type="match status" value="1"/>
</dbReference>
<proteinExistence type="predicted"/>
<dbReference type="EMBL" id="ARYM01000043">
    <property type="protein sequence ID" value="KCZ96612.1"/>
    <property type="molecule type" value="Genomic_DNA"/>
</dbReference>
<dbReference type="Proteomes" id="UP000027100">
    <property type="component" value="Unassembled WGS sequence"/>
</dbReference>
<gene>
    <name evidence="2" type="ORF">HPO_18979</name>
</gene>
<evidence type="ECO:0000313" key="3">
    <source>
        <dbReference type="Proteomes" id="UP000027100"/>
    </source>
</evidence>
<dbReference type="eggNOG" id="COG0625">
    <property type="taxonomic scope" value="Bacteria"/>
</dbReference>
<name>A0A062VF33_9PROT</name>
<organism evidence="2 3">
    <name type="scientific">Hyphomonas polymorpha PS728</name>
    <dbReference type="NCBI Taxonomy" id="1280954"/>
    <lineage>
        <taxon>Bacteria</taxon>
        <taxon>Pseudomonadati</taxon>
        <taxon>Pseudomonadota</taxon>
        <taxon>Alphaproteobacteria</taxon>
        <taxon>Hyphomonadales</taxon>
        <taxon>Hyphomonadaceae</taxon>
        <taxon>Hyphomonas</taxon>
    </lineage>
</organism>
<dbReference type="PATRIC" id="fig|1280954.3.peg.3814"/>
<keyword evidence="3" id="KW-1185">Reference proteome</keyword>
<dbReference type="PANTHER" id="PTHR42673:SF4">
    <property type="entry name" value="MALEYLACETOACETATE ISOMERASE"/>
    <property type="match status" value="1"/>
</dbReference>
<dbReference type="AlphaFoldDB" id="A0A062VF33"/>
<dbReference type="SUPFAM" id="SSF52833">
    <property type="entry name" value="Thioredoxin-like"/>
    <property type="match status" value="1"/>
</dbReference>
<dbReference type="PANTHER" id="PTHR42673">
    <property type="entry name" value="MALEYLACETOACETATE ISOMERASE"/>
    <property type="match status" value="1"/>
</dbReference>
<accession>A0A062VF33</accession>
<dbReference type="GO" id="GO:0006749">
    <property type="term" value="P:glutathione metabolic process"/>
    <property type="evidence" value="ECO:0007669"/>
    <property type="project" value="TreeGrafter"/>
</dbReference>
<comment type="caution">
    <text evidence="2">The sequence shown here is derived from an EMBL/GenBank/DDBJ whole genome shotgun (WGS) entry which is preliminary data.</text>
</comment>
<dbReference type="GO" id="GO:0016034">
    <property type="term" value="F:maleylacetoacetate isomerase activity"/>
    <property type="evidence" value="ECO:0007669"/>
    <property type="project" value="TreeGrafter"/>
</dbReference>
<protein>
    <submittedName>
        <fullName evidence="2">Glutathione S-transferase</fullName>
    </submittedName>
</protein>
<dbReference type="Pfam" id="PF13409">
    <property type="entry name" value="GST_N_2"/>
    <property type="match status" value="1"/>
</dbReference>
<dbReference type="InterPro" id="IPR004045">
    <property type="entry name" value="Glutathione_S-Trfase_N"/>
</dbReference>
<keyword evidence="2" id="KW-0808">Transferase</keyword>
<dbReference type="InterPro" id="IPR036249">
    <property type="entry name" value="Thioredoxin-like_sf"/>
</dbReference>
<dbReference type="Gene3D" id="1.20.1050.10">
    <property type="match status" value="1"/>
</dbReference>